<protein>
    <recommendedName>
        <fullName evidence="3">SMI1/KNR4 family protein</fullName>
    </recommendedName>
</protein>
<name>A0ABS1JBH8_9BACL</name>
<proteinExistence type="predicted"/>
<reference evidence="1 2" key="1">
    <citation type="submission" date="2021-01" db="EMBL/GenBank/DDBJ databases">
        <title>Tumebacillus sp. strain ITR2 16S ribosomal RNA gene Genome sequencing and assembly.</title>
        <authorList>
            <person name="Kang M."/>
        </authorList>
    </citation>
    <scope>NUCLEOTIDE SEQUENCE [LARGE SCALE GENOMIC DNA]</scope>
    <source>
        <strain evidence="1 2">ITR2</strain>
    </source>
</reference>
<dbReference type="EMBL" id="JAEQNB010000004">
    <property type="protein sequence ID" value="MBL0387545.1"/>
    <property type="molecule type" value="Genomic_DNA"/>
</dbReference>
<dbReference type="Proteomes" id="UP000602284">
    <property type="component" value="Unassembled WGS sequence"/>
</dbReference>
<comment type="caution">
    <text evidence="1">The sequence shown here is derived from an EMBL/GenBank/DDBJ whole genome shotgun (WGS) entry which is preliminary data.</text>
</comment>
<evidence type="ECO:0008006" key="3">
    <source>
        <dbReference type="Google" id="ProtNLM"/>
    </source>
</evidence>
<keyword evidence="2" id="KW-1185">Reference proteome</keyword>
<gene>
    <name evidence="1" type="ORF">JJB07_12940</name>
</gene>
<evidence type="ECO:0000313" key="2">
    <source>
        <dbReference type="Proteomes" id="UP000602284"/>
    </source>
</evidence>
<sequence>MSTTTTNPNTPNYDELLNKLLRKYDPGHFRKQLAIEFQGPLPTLPEELAAFYKEIGPNEWKFDVNGREFYLPALHRLDDLDQPYRDALVFVVVDEAQWIVYHTSGNLYRHDVKLKRLVKVSESFANSLGDLVEIATADEGSVAEKLLTQYGL</sequence>
<dbReference type="RefSeq" id="WP_201635662.1">
    <property type="nucleotide sequence ID" value="NZ_JAEQNB010000004.1"/>
</dbReference>
<accession>A0ABS1JBH8</accession>
<evidence type="ECO:0000313" key="1">
    <source>
        <dbReference type="EMBL" id="MBL0387545.1"/>
    </source>
</evidence>
<organism evidence="1 2">
    <name type="scientific">Tumebacillus amylolyticus</name>
    <dbReference type="NCBI Taxonomy" id="2801339"/>
    <lineage>
        <taxon>Bacteria</taxon>
        <taxon>Bacillati</taxon>
        <taxon>Bacillota</taxon>
        <taxon>Bacilli</taxon>
        <taxon>Bacillales</taxon>
        <taxon>Alicyclobacillaceae</taxon>
        <taxon>Tumebacillus</taxon>
    </lineage>
</organism>